<dbReference type="Proteomes" id="UP001164539">
    <property type="component" value="Chromosome 8"/>
</dbReference>
<evidence type="ECO:0000313" key="2">
    <source>
        <dbReference type="Proteomes" id="UP001164539"/>
    </source>
</evidence>
<comment type="caution">
    <text evidence="1">The sequence shown here is derived from an EMBL/GenBank/DDBJ whole genome shotgun (WGS) entry which is preliminary data.</text>
</comment>
<evidence type="ECO:0000313" key="1">
    <source>
        <dbReference type="EMBL" id="KAJ4712740.1"/>
    </source>
</evidence>
<keyword evidence="2" id="KW-1185">Reference proteome</keyword>
<sequence length="610" mass="67814">MHKIFKTWKICSNNVLIEGLQKYLEIISTHCISTRSICIHNNVDNFSGRTDLELWTNLVSVLAQGGPNTEFALYEASQMLDSGYKPNDYSLFHLVRASVDLGRVSYCQQLHSYVLKSGFVSSVFVSTALMGLYRRIDSLRDAHKAFGDIPQPSVVSWNSLISGYVQSGQYLKALSLFLELCRSDIYANAYSFTLALAACGQLGLLQLGKSIHSTIVKDGLECSVIIANCLIDMYGKCGFVEDAIRVFNEMIDKDIISWNSVIAASTRTGNLELAFGFFRQLSNPDTISYNELINGIAHFGDIEDALKILSNMPDPNSSSWNSILTGYVNRNRVPEALDFFSKMQSEDVLMDEYTYSIILSGIAGLSALTWGMLIHCCTIKQGLDASVVVVGALIDLYSKCGQVKISESIFSSLRKRNLVTWNAMITGYARNGDLTKVIELFEELKTAMDLKPDAVTFLNVLAACSHNEISFDKAVRYFESMIKDYVIEPTVEHCCSMIRLMGQRGEVSRAGRMIYELGFGSYGVVWRALLCACGACRDLGVARIAAAKVITLEGDNDYVYVMLSNLFACEGKWEEASVVRKFMRDRGLRKEAGCSWIEVENVALYSSIVT</sequence>
<name>A0ACC1XR33_MELAZ</name>
<accession>A0ACC1XR33</accession>
<dbReference type="EMBL" id="CM051401">
    <property type="protein sequence ID" value="KAJ4712740.1"/>
    <property type="molecule type" value="Genomic_DNA"/>
</dbReference>
<proteinExistence type="predicted"/>
<organism evidence="1 2">
    <name type="scientific">Melia azedarach</name>
    <name type="common">Chinaberry tree</name>
    <dbReference type="NCBI Taxonomy" id="155640"/>
    <lineage>
        <taxon>Eukaryota</taxon>
        <taxon>Viridiplantae</taxon>
        <taxon>Streptophyta</taxon>
        <taxon>Embryophyta</taxon>
        <taxon>Tracheophyta</taxon>
        <taxon>Spermatophyta</taxon>
        <taxon>Magnoliopsida</taxon>
        <taxon>eudicotyledons</taxon>
        <taxon>Gunneridae</taxon>
        <taxon>Pentapetalae</taxon>
        <taxon>rosids</taxon>
        <taxon>malvids</taxon>
        <taxon>Sapindales</taxon>
        <taxon>Meliaceae</taxon>
        <taxon>Melia</taxon>
    </lineage>
</organism>
<reference evidence="1 2" key="1">
    <citation type="journal article" date="2023" name="Science">
        <title>Complex scaffold remodeling in plant triterpene biosynthesis.</title>
        <authorList>
            <person name="De La Pena R."/>
            <person name="Hodgson H."/>
            <person name="Liu J.C."/>
            <person name="Stephenson M.J."/>
            <person name="Martin A.C."/>
            <person name="Owen C."/>
            <person name="Harkess A."/>
            <person name="Leebens-Mack J."/>
            <person name="Jimenez L.E."/>
            <person name="Osbourn A."/>
            <person name="Sattely E.S."/>
        </authorList>
    </citation>
    <scope>NUCLEOTIDE SEQUENCE [LARGE SCALE GENOMIC DNA]</scope>
    <source>
        <strain evidence="2">cv. JPN11</strain>
        <tissue evidence="1">Leaf</tissue>
    </source>
</reference>
<protein>
    <submittedName>
        <fullName evidence="1">Pentatricopeptide repeat-containing protein</fullName>
    </submittedName>
</protein>
<gene>
    <name evidence="1" type="ORF">OWV82_014926</name>
</gene>